<reference evidence="2 3" key="1">
    <citation type="submission" date="2018-07" db="EMBL/GenBank/DDBJ databases">
        <title>Genomic Encyclopedia of Type Strains, Phase IV (KMG-IV): sequencing the most valuable type-strain genomes for metagenomic binning, comparative biology and taxonomic classification.</title>
        <authorList>
            <person name="Goeker M."/>
        </authorList>
    </citation>
    <scope>NUCLEOTIDE SEQUENCE [LARGE SCALE GENOMIC DNA]</scope>
    <source>
        <strain evidence="2 3">DSM 4134</strain>
    </source>
</reference>
<evidence type="ECO:0000259" key="1">
    <source>
        <dbReference type="Pfam" id="PF13648"/>
    </source>
</evidence>
<organism evidence="2 3">
    <name type="scientific">Marinoscillum furvescens DSM 4134</name>
    <dbReference type="NCBI Taxonomy" id="1122208"/>
    <lineage>
        <taxon>Bacteria</taxon>
        <taxon>Pseudomonadati</taxon>
        <taxon>Bacteroidota</taxon>
        <taxon>Cytophagia</taxon>
        <taxon>Cytophagales</taxon>
        <taxon>Reichenbachiellaceae</taxon>
        <taxon>Marinoscillum</taxon>
    </lineage>
</organism>
<keyword evidence="3" id="KW-1185">Reference proteome</keyword>
<gene>
    <name evidence="2" type="ORF">C7460_10830</name>
</gene>
<comment type="caution">
    <text evidence="2">The sequence shown here is derived from an EMBL/GenBank/DDBJ whole genome shotgun (WGS) entry which is preliminary data.</text>
</comment>
<protein>
    <recommendedName>
        <fullName evidence="1">Lipocalin-like domain-containing protein</fullName>
    </recommendedName>
</protein>
<dbReference type="InterPro" id="IPR024311">
    <property type="entry name" value="Lipocalin-like"/>
</dbReference>
<name>A0A3D9L4S8_MARFU</name>
<dbReference type="RefSeq" id="WP_115867952.1">
    <property type="nucleotide sequence ID" value="NZ_QREG01000008.1"/>
</dbReference>
<dbReference type="EMBL" id="QREG01000008">
    <property type="protein sequence ID" value="RED99414.1"/>
    <property type="molecule type" value="Genomic_DNA"/>
</dbReference>
<dbReference type="AlphaFoldDB" id="A0A3D9L4S8"/>
<proteinExistence type="predicted"/>
<dbReference type="OrthoDB" id="1495217at2"/>
<feature type="domain" description="Lipocalin-like" evidence="1">
    <location>
        <begin position="24"/>
        <end position="107"/>
    </location>
</feature>
<dbReference type="Proteomes" id="UP000256779">
    <property type="component" value="Unassembled WGS sequence"/>
</dbReference>
<sequence>MTQLTTFTLLFIVSLFTPQNDSTLYGKWIMYKVLEGGEDVTSTHNPEADRFIIFKPNGTFESGGTPYGKNTGKFTFQENNTLYLDSDAGSEDDSYWTWEISGSEMTWTGVGSPRAEQFTIIHRRTAE</sequence>
<evidence type="ECO:0000313" key="3">
    <source>
        <dbReference type="Proteomes" id="UP000256779"/>
    </source>
</evidence>
<accession>A0A3D9L4S8</accession>
<evidence type="ECO:0000313" key="2">
    <source>
        <dbReference type="EMBL" id="RED99414.1"/>
    </source>
</evidence>
<dbReference type="Pfam" id="PF13648">
    <property type="entry name" value="Lipocalin_4"/>
    <property type="match status" value="1"/>
</dbReference>